<reference evidence="3 4" key="1">
    <citation type="submission" date="2012-10" db="EMBL/GenBank/DDBJ databases">
        <title>Complete genome sequence of Moumouvirus goulette.</title>
        <authorList>
            <person name="Fournous G."/>
            <person name="Bougalmi M."/>
            <person name="Colson P."/>
        </authorList>
    </citation>
    <scope>NUCLEOTIDE SEQUENCE [LARGE SCALE GENOMIC DNA]</scope>
</reference>
<feature type="compositionally biased region" description="Low complexity" evidence="2">
    <location>
        <begin position="97"/>
        <end position="107"/>
    </location>
</feature>
<evidence type="ECO:0000313" key="3">
    <source>
        <dbReference type="EMBL" id="AGF85191.1"/>
    </source>
</evidence>
<feature type="region of interest" description="Disordered" evidence="2">
    <location>
        <begin position="25"/>
        <end position="46"/>
    </location>
</feature>
<dbReference type="EMBL" id="KC008572">
    <property type="protein sequence ID" value="AGF85191.1"/>
    <property type="molecule type" value="Genomic_DNA"/>
</dbReference>
<feature type="compositionally biased region" description="Basic and acidic residues" evidence="2">
    <location>
        <begin position="69"/>
        <end position="84"/>
    </location>
</feature>
<feature type="coiled-coil region" evidence="1">
    <location>
        <begin position="156"/>
        <end position="190"/>
    </location>
</feature>
<evidence type="ECO:0000256" key="2">
    <source>
        <dbReference type="SAM" id="MobiDB-lite"/>
    </source>
</evidence>
<protein>
    <recommendedName>
        <fullName evidence="5">Repeat protein</fullName>
    </recommendedName>
</protein>
<accession>M1PMK0</accession>
<evidence type="ECO:0000256" key="1">
    <source>
        <dbReference type="SAM" id="Coils"/>
    </source>
</evidence>
<sequence>MSYKNQLIKQVTDGKYDRKKYINMVNKKNNSTRNKSDTKNNYRSNTNNIDQALIDLVNSNKSQKNELNKTLEDYNKPDTPENKSPELISENDPEMDNGNSNKTNTNNKTEEINYTEEKFTESNPRKPNRIINKNSTIRNINTPIKNNPYLSRDSVNKQLTDKISLLEAKIDKLEAKIKILNLQMNSILQNDS</sequence>
<evidence type="ECO:0008006" key="5">
    <source>
        <dbReference type="Google" id="ProtNLM"/>
    </source>
</evidence>
<dbReference type="Proteomes" id="UP000241071">
    <property type="component" value="Segment"/>
</dbReference>
<name>M1PMK0_9VIRU</name>
<proteinExistence type="predicted"/>
<evidence type="ECO:0000313" key="4">
    <source>
        <dbReference type="Proteomes" id="UP000241071"/>
    </source>
</evidence>
<keyword evidence="1" id="KW-0175">Coiled coil</keyword>
<keyword evidence="4" id="KW-1185">Reference proteome</keyword>
<organism evidence="3 4">
    <name type="scientific">Moumouvirus goulette</name>
    <dbReference type="NCBI Taxonomy" id="1247379"/>
    <lineage>
        <taxon>Viruses</taxon>
        <taxon>Varidnaviria</taxon>
        <taxon>Bamfordvirae</taxon>
        <taxon>Nucleocytoviricota</taxon>
        <taxon>Megaviricetes</taxon>
        <taxon>Imitervirales</taxon>
        <taxon>Mimiviridae</taxon>
        <taxon>Megamimivirinae</taxon>
        <taxon>Moumouvirus</taxon>
        <taxon>Moumouvirus goulettemassiliense</taxon>
    </lineage>
</organism>
<feature type="region of interest" description="Disordered" evidence="2">
    <location>
        <begin position="69"/>
        <end position="107"/>
    </location>
</feature>
<gene>
    <name evidence="3" type="ORF">glt_00382</name>
</gene>